<dbReference type="CDD" id="cd06999">
    <property type="entry name" value="cupin_HpaA-like_N"/>
    <property type="match status" value="1"/>
</dbReference>
<dbReference type="PRINTS" id="PR00032">
    <property type="entry name" value="HTHARAC"/>
</dbReference>
<evidence type="ECO:0000256" key="1">
    <source>
        <dbReference type="ARBA" id="ARBA00023015"/>
    </source>
</evidence>
<protein>
    <submittedName>
        <fullName evidence="5">AraC family transcriptional activator of pobA</fullName>
    </submittedName>
</protein>
<evidence type="ECO:0000313" key="6">
    <source>
        <dbReference type="Proteomes" id="UP000549457"/>
    </source>
</evidence>
<dbReference type="InterPro" id="IPR047264">
    <property type="entry name" value="Cupin_HpaA-like_N"/>
</dbReference>
<dbReference type="GO" id="GO:0003700">
    <property type="term" value="F:DNA-binding transcription factor activity"/>
    <property type="evidence" value="ECO:0007669"/>
    <property type="project" value="InterPro"/>
</dbReference>
<dbReference type="InterPro" id="IPR018060">
    <property type="entry name" value="HTH_AraC"/>
</dbReference>
<comment type="caution">
    <text evidence="5">The sequence shown here is derived from an EMBL/GenBank/DDBJ whole genome shotgun (WGS) entry which is preliminary data.</text>
</comment>
<keyword evidence="1" id="KW-0805">Transcription regulation</keyword>
<keyword evidence="3" id="KW-0804">Transcription</keyword>
<name>A0A840SU50_9RHOB</name>
<dbReference type="InterPro" id="IPR009057">
    <property type="entry name" value="Homeodomain-like_sf"/>
</dbReference>
<dbReference type="RefSeq" id="WP_184152021.1">
    <property type="nucleotide sequence ID" value="NZ_JACHFM010000003.1"/>
</dbReference>
<dbReference type="SUPFAM" id="SSF46689">
    <property type="entry name" value="Homeodomain-like"/>
    <property type="match status" value="1"/>
</dbReference>
<feature type="domain" description="HTH araC/xylS-type" evidence="4">
    <location>
        <begin position="198"/>
        <end position="296"/>
    </location>
</feature>
<dbReference type="Proteomes" id="UP000549457">
    <property type="component" value="Unassembled WGS sequence"/>
</dbReference>
<dbReference type="PROSITE" id="PS01124">
    <property type="entry name" value="HTH_ARAC_FAMILY_2"/>
    <property type="match status" value="1"/>
</dbReference>
<dbReference type="SMART" id="SM00342">
    <property type="entry name" value="HTH_ARAC"/>
    <property type="match status" value="1"/>
</dbReference>
<evidence type="ECO:0000259" key="4">
    <source>
        <dbReference type="PROSITE" id="PS01124"/>
    </source>
</evidence>
<dbReference type="PANTHER" id="PTHR43280">
    <property type="entry name" value="ARAC-FAMILY TRANSCRIPTIONAL REGULATOR"/>
    <property type="match status" value="1"/>
</dbReference>
<dbReference type="PANTHER" id="PTHR43280:SF32">
    <property type="entry name" value="TRANSCRIPTIONAL REGULATORY PROTEIN"/>
    <property type="match status" value="1"/>
</dbReference>
<dbReference type="Gene3D" id="1.10.10.60">
    <property type="entry name" value="Homeodomain-like"/>
    <property type="match status" value="1"/>
</dbReference>
<dbReference type="InterPro" id="IPR014710">
    <property type="entry name" value="RmlC-like_jellyroll"/>
</dbReference>
<sequence>MTNDAPRRRTVPNFALYGAEAGQAWVDMVHCERIPARAGRFGFEIEPHSHDGLIQSLHVTQGGGETFIDGQDWAFAAPCLIVVPARSVHGFRFSADIDGHVITAAQSALESVAMAAEPELLPYMRTPAVLAIDPASRRGTPLGPLFEAIGREAESHGRWQFTAGIALTIALFVQVARLSETARLLAIPARAARAARIERLRLLLDARCRTRQPVSSYAAAMGITTGQLTRICREAFGVSAIEAIDLRSIHEAKRLLGYSVMSVKHIASELGFEDEAYFSRFFRKQTGLRPTEYRANAQSRLAPTLSDETKAT</sequence>
<organism evidence="5 6">
    <name type="scientific">Amaricoccus macauensis</name>
    <dbReference type="NCBI Taxonomy" id="57001"/>
    <lineage>
        <taxon>Bacteria</taxon>
        <taxon>Pseudomonadati</taxon>
        <taxon>Pseudomonadota</taxon>
        <taxon>Alphaproteobacteria</taxon>
        <taxon>Rhodobacterales</taxon>
        <taxon>Paracoccaceae</taxon>
        <taxon>Amaricoccus</taxon>
    </lineage>
</organism>
<reference evidence="5 6" key="1">
    <citation type="submission" date="2020-08" db="EMBL/GenBank/DDBJ databases">
        <title>Genomic Encyclopedia of Type Strains, Phase IV (KMG-IV): sequencing the most valuable type-strain genomes for metagenomic binning, comparative biology and taxonomic classification.</title>
        <authorList>
            <person name="Goeker M."/>
        </authorList>
    </citation>
    <scope>NUCLEOTIDE SEQUENCE [LARGE SCALE GENOMIC DNA]</scope>
    <source>
        <strain evidence="5 6">DSM 101730</strain>
    </source>
</reference>
<evidence type="ECO:0000256" key="2">
    <source>
        <dbReference type="ARBA" id="ARBA00023125"/>
    </source>
</evidence>
<dbReference type="SUPFAM" id="SSF51182">
    <property type="entry name" value="RmlC-like cupins"/>
    <property type="match status" value="1"/>
</dbReference>
<gene>
    <name evidence="5" type="ORF">HNP73_003303</name>
</gene>
<accession>A0A840SU50</accession>
<dbReference type="AlphaFoldDB" id="A0A840SU50"/>
<dbReference type="Gene3D" id="2.60.120.10">
    <property type="entry name" value="Jelly Rolls"/>
    <property type="match status" value="1"/>
</dbReference>
<keyword evidence="6" id="KW-1185">Reference proteome</keyword>
<keyword evidence="2" id="KW-0238">DNA-binding</keyword>
<evidence type="ECO:0000256" key="3">
    <source>
        <dbReference type="ARBA" id="ARBA00023163"/>
    </source>
</evidence>
<dbReference type="Pfam" id="PF12833">
    <property type="entry name" value="HTH_18"/>
    <property type="match status" value="1"/>
</dbReference>
<dbReference type="InterPro" id="IPR020449">
    <property type="entry name" value="Tscrpt_reg_AraC-type_HTH"/>
</dbReference>
<dbReference type="InterPro" id="IPR011051">
    <property type="entry name" value="RmlC_Cupin_sf"/>
</dbReference>
<evidence type="ECO:0000313" key="5">
    <source>
        <dbReference type="EMBL" id="MBB5223356.1"/>
    </source>
</evidence>
<proteinExistence type="predicted"/>
<dbReference type="GO" id="GO:0043565">
    <property type="term" value="F:sequence-specific DNA binding"/>
    <property type="evidence" value="ECO:0007669"/>
    <property type="project" value="InterPro"/>
</dbReference>
<dbReference type="EMBL" id="JACHFM010000003">
    <property type="protein sequence ID" value="MBB5223356.1"/>
    <property type="molecule type" value="Genomic_DNA"/>
</dbReference>